<name>A0ABT7JAW4_9ACTN</name>
<dbReference type="SUPFAM" id="SSF53686">
    <property type="entry name" value="Tryptophan synthase beta subunit-like PLP-dependent enzymes"/>
    <property type="match status" value="1"/>
</dbReference>
<gene>
    <name evidence="1" type="ORF">QNN03_36870</name>
</gene>
<keyword evidence="2" id="KW-1185">Reference proteome</keyword>
<sequence>MPAVGQAAVTGQIVRNILDRYFQQIQTAARKAAAARTSPPLIPLEMDAKSAAFTRFTEVTDVGLTQVRPQLYLLDLMRNPGTRTTKTVASLLMIARAAAHIRRTGERVLLVTPTSGNKGTALRDAVARAYETGLATPDELRIVMLAPEASRSKLRDCPLTAEPSLRTANPVVVADVERPGDVKLLSSEVVERSAAEIFDTTGFRIWYTLDLDNYRIADAARAFVEAELLPVTEQSAPRLHAHAVSSAFGLLGYHLGHQVLGDGATVLPTPARHPGFFLVQQLATADMVTSLLGMKVPEYTYDEEAGLWRQSTAAEFPAVTDHPQEVIDATFYTKEPPTRKQVNEIVARHGGGGVVVSRRECLDKFQEVRSLAADAGIMIAADPSQIREWSLVKAITGVLVARERDLITVDTDVVVHASGYYSDELLAPLRDEHLTRVSTADDLAKVVLAAAHA</sequence>
<dbReference type="Proteomes" id="UP001241926">
    <property type="component" value="Unassembled WGS sequence"/>
</dbReference>
<dbReference type="RefSeq" id="WP_285437162.1">
    <property type="nucleotide sequence ID" value="NZ_JASJUS010000065.1"/>
</dbReference>
<proteinExistence type="predicted"/>
<organism evidence="1 2">
    <name type="scientific">Streptomyces fuscus</name>
    <dbReference type="NCBI Taxonomy" id="3048495"/>
    <lineage>
        <taxon>Bacteria</taxon>
        <taxon>Bacillati</taxon>
        <taxon>Actinomycetota</taxon>
        <taxon>Actinomycetes</taxon>
        <taxon>Kitasatosporales</taxon>
        <taxon>Streptomycetaceae</taxon>
        <taxon>Streptomyces</taxon>
    </lineage>
</organism>
<protein>
    <submittedName>
        <fullName evidence="1">DUF6002 family protein</fullName>
    </submittedName>
</protein>
<dbReference type="EMBL" id="JASJUS010000065">
    <property type="protein sequence ID" value="MDL2082013.1"/>
    <property type="molecule type" value="Genomic_DNA"/>
</dbReference>
<dbReference type="Pfam" id="PF19465">
    <property type="entry name" value="DUF6002"/>
    <property type="match status" value="1"/>
</dbReference>
<evidence type="ECO:0000313" key="1">
    <source>
        <dbReference type="EMBL" id="MDL2082013.1"/>
    </source>
</evidence>
<accession>A0ABT7JAW4</accession>
<comment type="caution">
    <text evidence="1">The sequence shown here is derived from an EMBL/GenBank/DDBJ whole genome shotgun (WGS) entry which is preliminary data.</text>
</comment>
<evidence type="ECO:0000313" key="2">
    <source>
        <dbReference type="Proteomes" id="UP001241926"/>
    </source>
</evidence>
<dbReference type="InterPro" id="IPR046044">
    <property type="entry name" value="DUF6002"/>
</dbReference>
<dbReference type="InterPro" id="IPR036052">
    <property type="entry name" value="TrpB-like_PALP_sf"/>
</dbReference>
<reference evidence="1 2" key="1">
    <citation type="submission" date="2023-05" db="EMBL/GenBank/DDBJ databases">
        <title>Streptomyces fuscus sp. nov., a brown-black pigment producing actinomyces isolated from dry sand of Sea duck farm.</title>
        <authorList>
            <person name="Xie J."/>
            <person name="Shen N."/>
        </authorList>
    </citation>
    <scope>NUCLEOTIDE SEQUENCE [LARGE SCALE GENOMIC DNA]</scope>
    <source>
        <strain evidence="1 2">GXMU-J15</strain>
    </source>
</reference>